<dbReference type="SUPFAM" id="SSF46785">
    <property type="entry name" value="Winged helix' DNA-binding domain"/>
    <property type="match status" value="1"/>
</dbReference>
<protein>
    <submittedName>
        <fullName evidence="5">O-methyltransferase aurJ</fullName>
    </submittedName>
</protein>
<dbReference type="Pfam" id="PF00891">
    <property type="entry name" value="Methyltransf_2"/>
    <property type="match status" value="1"/>
</dbReference>
<evidence type="ECO:0000256" key="1">
    <source>
        <dbReference type="ARBA" id="ARBA00022603"/>
    </source>
</evidence>
<dbReference type="Proteomes" id="UP001338125">
    <property type="component" value="Unassembled WGS sequence"/>
</dbReference>
<evidence type="ECO:0000259" key="4">
    <source>
        <dbReference type="Pfam" id="PF00891"/>
    </source>
</evidence>
<evidence type="ECO:0000256" key="3">
    <source>
        <dbReference type="ARBA" id="ARBA00022691"/>
    </source>
</evidence>
<comment type="caution">
    <text evidence="5">The sequence shown here is derived from an EMBL/GenBank/DDBJ whole genome shotgun (WGS) entry which is preliminary data.</text>
</comment>
<dbReference type="SUPFAM" id="SSF53335">
    <property type="entry name" value="S-adenosyl-L-methionine-dependent methyltransferases"/>
    <property type="match status" value="1"/>
</dbReference>
<dbReference type="Gene3D" id="1.10.10.10">
    <property type="entry name" value="Winged helix-like DNA-binding domain superfamily/Winged helix DNA-binding domain"/>
    <property type="match status" value="1"/>
</dbReference>
<dbReference type="PANTHER" id="PTHR43712">
    <property type="entry name" value="PUTATIVE (AFU_ORTHOLOGUE AFUA_4G14580)-RELATED"/>
    <property type="match status" value="1"/>
</dbReference>
<accession>A0ABR0S879</accession>
<dbReference type="PROSITE" id="PS51683">
    <property type="entry name" value="SAM_OMT_II"/>
    <property type="match status" value="1"/>
</dbReference>
<gene>
    <name evidence="5" type="ORF">PT974_12520</name>
</gene>
<evidence type="ECO:0000313" key="6">
    <source>
        <dbReference type="Proteomes" id="UP001338125"/>
    </source>
</evidence>
<dbReference type="EMBL" id="JAVFKD010000016">
    <property type="protein sequence ID" value="KAK5988368.1"/>
    <property type="molecule type" value="Genomic_DNA"/>
</dbReference>
<feature type="domain" description="O-methyltransferase C-terminal" evidence="4">
    <location>
        <begin position="197"/>
        <end position="405"/>
    </location>
</feature>
<evidence type="ECO:0000256" key="2">
    <source>
        <dbReference type="ARBA" id="ARBA00022679"/>
    </source>
</evidence>
<dbReference type="InterPro" id="IPR016461">
    <property type="entry name" value="COMT-like"/>
</dbReference>
<keyword evidence="2" id="KW-0808">Transferase</keyword>
<dbReference type="PANTHER" id="PTHR43712:SF19">
    <property type="entry name" value="DUAL O-METHYLTRANSFERASE_FAD-DEPENDENT MONOOXYGENASE ELCB"/>
    <property type="match status" value="1"/>
</dbReference>
<proteinExistence type="predicted"/>
<dbReference type="InterPro" id="IPR029063">
    <property type="entry name" value="SAM-dependent_MTases_sf"/>
</dbReference>
<reference evidence="5 6" key="1">
    <citation type="submission" date="2024-01" db="EMBL/GenBank/DDBJ databases">
        <title>Complete genome of Cladobotryum mycophilum ATHUM6906.</title>
        <authorList>
            <person name="Christinaki A.C."/>
            <person name="Myridakis A.I."/>
            <person name="Kouvelis V.N."/>
        </authorList>
    </citation>
    <scope>NUCLEOTIDE SEQUENCE [LARGE SCALE GENOMIC DNA]</scope>
    <source>
        <strain evidence="5 6">ATHUM6906</strain>
    </source>
</reference>
<dbReference type="InterPro" id="IPR036390">
    <property type="entry name" value="WH_DNA-bd_sf"/>
</dbReference>
<name>A0ABR0S879_9HYPO</name>
<dbReference type="InterPro" id="IPR001077">
    <property type="entry name" value="COMT_C"/>
</dbReference>
<keyword evidence="6" id="KW-1185">Reference proteome</keyword>
<keyword evidence="3" id="KW-0949">S-adenosyl-L-methionine</keyword>
<sequence>MGSIPTPTSLLQALSEQILIKATFLSDALSADGLPQPSFDVDGPTNVVPPTASKAAIDARNAVAEAAYKLFALVTGPSELLPNMQAQYQTMFALRWITHFKVLELIPAEGSISYSELALKAKVPESQLKSIARMAMTSYILQEPTPNHVAHSASSIMFVNNENMLHWAGFMFGASIPTAEAMVEATEKWPGSVRKTETAYNVAFNHDLPFFDHLSQSPTLTAQFSGYMKSVTSGQGTDLVHLLKGFDWASLPEDALVVDVGGSTGHATYALAEAYPQLKFEIQDLEPVTKNGIEILKTKSEEIQSRVSYRAHSFFDAQPVSGANVYMLRMIIHDWPDVEAIKIFSNLIPALGPNSKIIIMDTVLPNPGQIPATKERVIRVRDLTMRQVFNAKERSTDDWEEILRSTDSRLRLESVRQPEGSHMSLMSIGLEN</sequence>
<organism evidence="5 6">
    <name type="scientific">Cladobotryum mycophilum</name>
    <dbReference type="NCBI Taxonomy" id="491253"/>
    <lineage>
        <taxon>Eukaryota</taxon>
        <taxon>Fungi</taxon>
        <taxon>Dikarya</taxon>
        <taxon>Ascomycota</taxon>
        <taxon>Pezizomycotina</taxon>
        <taxon>Sordariomycetes</taxon>
        <taxon>Hypocreomycetidae</taxon>
        <taxon>Hypocreales</taxon>
        <taxon>Hypocreaceae</taxon>
        <taxon>Cladobotryum</taxon>
    </lineage>
</organism>
<keyword evidence="1" id="KW-0489">Methyltransferase</keyword>
<dbReference type="Gene3D" id="3.40.50.150">
    <property type="entry name" value="Vaccinia Virus protein VP39"/>
    <property type="match status" value="1"/>
</dbReference>
<dbReference type="InterPro" id="IPR036388">
    <property type="entry name" value="WH-like_DNA-bd_sf"/>
</dbReference>
<evidence type="ECO:0000313" key="5">
    <source>
        <dbReference type="EMBL" id="KAK5988368.1"/>
    </source>
</evidence>